<dbReference type="InterPro" id="IPR000477">
    <property type="entry name" value="RT_dom"/>
</dbReference>
<dbReference type="InterPro" id="IPR053134">
    <property type="entry name" value="RNA-dir_DNA_polymerase"/>
</dbReference>
<reference evidence="3" key="1">
    <citation type="submission" date="2019-03" db="EMBL/GenBank/DDBJ databases">
        <title>Largest Complete Mitochondrial Genome of a Gymnosperm, Sitka Spruce (Picea sitchensis), Indicates Complex Physical Structure.</title>
        <authorList>
            <person name="Jackman S.D."/>
            <person name="Coombe L."/>
            <person name="Warren R."/>
            <person name="Kirk H."/>
            <person name="Trinh E."/>
            <person name="McLeod T."/>
            <person name="Pleasance S."/>
            <person name="Pandoh P."/>
            <person name="Zhao Y."/>
            <person name="Coope R."/>
            <person name="Bousquet J."/>
            <person name="Bohlmann J.C."/>
            <person name="Jones S.J.M."/>
            <person name="Birol I."/>
        </authorList>
    </citation>
    <scope>NUCLEOTIDE SEQUENCE</scope>
    <source>
        <strain evidence="3">Q903</strain>
    </source>
</reference>
<accession>A0A6B9XSK7</accession>
<keyword evidence="1" id="KW-1133">Transmembrane helix</keyword>
<feature type="transmembrane region" description="Helical" evidence="1">
    <location>
        <begin position="201"/>
        <end position="223"/>
    </location>
</feature>
<gene>
    <name evidence="3" type="primary">orf05767</name>
    <name evidence="3" type="ORF">Q903MT_gene5735</name>
</gene>
<dbReference type="Pfam" id="PF00078">
    <property type="entry name" value="RVT_1"/>
    <property type="match status" value="1"/>
</dbReference>
<dbReference type="EMBL" id="MK697702">
    <property type="protein sequence ID" value="QHR91699.1"/>
    <property type="molecule type" value="Genomic_DNA"/>
</dbReference>
<evidence type="ECO:0000259" key="2">
    <source>
        <dbReference type="Pfam" id="PF00078"/>
    </source>
</evidence>
<keyword evidence="1" id="KW-0812">Transmembrane</keyword>
<keyword evidence="3" id="KW-0496">Mitochondrion</keyword>
<dbReference type="PANTHER" id="PTHR24559:SF444">
    <property type="entry name" value="REVERSE TRANSCRIPTASE DOMAIN-CONTAINING PROTEIN"/>
    <property type="match status" value="1"/>
</dbReference>
<dbReference type="PANTHER" id="PTHR24559">
    <property type="entry name" value="TRANSPOSON TY3-I GAG-POL POLYPROTEIN"/>
    <property type="match status" value="1"/>
</dbReference>
<geneLocation type="mitochondrion" evidence="3"/>
<keyword evidence="1" id="KW-0472">Membrane</keyword>
<organism evidence="3">
    <name type="scientific">Picea sitchensis</name>
    <name type="common">Sitka spruce</name>
    <name type="synonym">Pinus sitchensis</name>
    <dbReference type="NCBI Taxonomy" id="3332"/>
    <lineage>
        <taxon>Eukaryota</taxon>
        <taxon>Viridiplantae</taxon>
        <taxon>Streptophyta</taxon>
        <taxon>Embryophyta</taxon>
        <taxon>Tracheophyta</taxon>
        <taxon>Spermatophyta</taxon>
        <taxon>Pinopsida</taxon>
        <taxon>Pinidae</taxon>
        <taxon>Conifers I</taxon>
        <taxon>Pinales</taxon>
        <taxon>Pinaceae</taxon>
        <taxon>Picea</taxon>
    </lineage>
</organism>
<dbReference type="Gene3D" id="3.10.10.10">
    <property type="entry name" value="HIV Type 1 Reverse Transcriptase, subunit A, domain 1"/>
    <property type="match status" value="1"/>
</dbReference>
<feature type="transmembrane region" description="Helical" evidence="1">
    <location>
        <begin position="166"/>
        <end position="195"/>
    </location>
</feature>
<feature type="transmembrane region" description="Helical" evidence="1">
    <location>
        <begin position="244"/>
        <end position="269"/>
    </location>
</feature>
<sequence length="285" mass="32456">MKRKLKPDARPIKKKPYRLNLKYKEKVKQELDKMLEAGVIFPVEESKWISPMVIQPKKLGEIRICLDLRGLNAACVHNPFPTPFTDEVLENVGGKEVYSFIDGFSGYHQVRIAEEDKTKTTFEIEWGCFSYNVMPFGLKNAPAGIGSPLCLGQLQVLMLLLVMLQVLLVLALVLVPLMVLVLSLVLLLALLVVVLDQAIKLISMLLVLLQQLLMLIYKMLLRLDLRLDLDQRTLKRVLNQLNQLVYLYLSLLMLLGMLIAMPLLLPLWLGLDMDQRLKQLNLLGV</sequence>
<protein>
    <recommendedName>
        <fullName evidence="2">Reverse transcriptase domain-containing protein</fullName>
    </recommendedName>
</protein>
<evidence type="ECO:0000313" key="3">
    <source>
        <dbReference type="EMBL" id="QHR91699.1"/>
    </source>
</evidence>
<evidence type="ECO:0000256" key="1">
    <source>
        <dbReference type="SAM" id="Phobius"/>
    </source>
</evidence>
<feature type="domain" description="Reverse transcriptase" evidence="2">
    <location>
        <begin position="56"/>
        <end position="143"/>
    </location>
</feature>
<dbReference type="AlphaFoldDB" id="A0A6B9XSK7"/>
<dbReference type="CDD" id="cd01647">
    <property type="entry name" value="RT_LTR"/>
    <property type="match status" value="1"/>
</dbReference>
<proteinExistence type="predicted"/>
<dbReference type="InterPro" id="IPR043502">
    <property type="entry name" value="DNA/RNA_pol_sf"/>
</dbReference>
<name>A0A6B9XSK7_PICSI</name>
<dbReference type="SUPFAM" id="SSF56672">
    <property type="entry name" value="DNA/RNA polymerases"/>
    <property type="match status" value="1"/>
</dbReference>